<gene>
    <name evidence="8" type="primary">bamD_1</name>
    <name evidence="6" type="synonym">bamD</name>
    <name evidence="8" type="ORF">BZL35_00411</name>
</gene>
<evidence type="ECO:0000259" key="7">
    <source>
        <dbReference type="Pfam" id="PF13525"/>
    </source>
</evidence>
<comment type="subcellular location">
    <subcellularLocation>
        <location evidence="6">Cell outer membrane</location>
        <topology evidence="6">Lipid-anchor</topology>
    </subcellularLocation>
</comment>
<evidence type="ECO:0000256" key="1">
    <source>
        <dbReference type="ARBA" id="ARBA00022729"/>
    </source>
</evidence>
<proteinExistence type="inferred from homology"/>
<evidence type="ECO:0000256" key="6">
    <source>
        <dbReference type="HAMAP-Rule" id="MF_00922"/>
    </source>
</evidence>
<keyword evidence="4 6" id="KW-0998">Cell outer membrane</keyword>
<dbReference type="InterPro" id="IPR039565">
    <property type="entry name" value="BamD-like"/>
</dbReference>
<keyword evidence="1 6" id="KW-0732">Signal</keyword>
<dbReference type="CDD" id="cd15830">
    <property type="entry name" value="BamD"/>
    <property type="match status" value="1"/>
</dbReference>
<evidence type="ECO:0000256" key="4">
    <source>
        <dbReference type="ARBA" id="ARBA00023237"/>
    </source>
</evidence>
<dbReference type="InterPro" id="IPR011990">
    <property type="entry name" value="TPR-like_helical_dom_sf"/>
</dbReference>
<evidence type="ECO:0000256" key="5">
    <source>
        <dbReference type="ARBA" id="ARBA00023288"/>
    </source>
</evidence>
<dbReference type="NCBIfam" id="TIGR03302">
    <property type="entry name" value="OM_YfiO"/>
    <property type="match status" value="1"/>
</dbReference>
<dbReference type="PANTHER" id="PTHR37423">
    <property type="entry name" value="SOLUBLE LYTIC MUREIN TRANSGLYCOSYLASE-RELATED"/>
    <property type="match status" value="1"/>
</dbReference>
<reference evidence="8 9" key="1">
    <citation type="journal article" date="2017" name="Front. Microbiol.">
        <title>Genome of Ca. Pandoraea novymonadis, an Endosymbiotic Bacterium of the Trypanosomatid Novymonas esmeraldas.</title>
        <authorList>
            <person name="Kostygov A.Y."/>
            <person name="Butenko A."/>
            <person name="Nenarokova A."/>
            <person name="Tashyreva D."/>
            <person name="Flegontov P."/>
            <person name="Lukes J."/>
            <person name="Yurchenko V."/>
        </authorList>
    </citation>
    <scope>NUCLEOTIDE SEQUENCE [LARGE SCALE GENOMIC DNA]</scope>
    <source>
        <strain evidence="8 9">E262</strain>
    </source>
</reference>
<dbReference type="Pfam" id="PF13525">
    <property type="entry name" value="YfiO"/>
    <property type="match status" value="1"/>
</dbReference>
<name>A0ABX5FGW5_9BURK</name>
<dbReference type="EMBL" id="MUHY01000001">
    <property type="protein sequence ID" value="PSB92177.1"/>
    <property type="molecule type" value="Genomic_DNA"/>
</dbReference>
<evidence type="ECO:0000256" key="3">
    <source>
        <dbReference type="ARBA" id="ARBA00023139"/>
    </source>
</evidence>
<dbReference type="InterPro" id="IPR017689">
    <property type="entry name" value="BamD"/>
</dbReference>
<dbReference type="PANTHER" id="PTHR37423:SF1">
    <property type="entry name" value="OUTER MEMBRANE PROTEIN ASSEMBLY FACTOR BAMD"/>
    <property type="match status" value="1"/>
</dbReference>
<evidence type="ECO:0000313" key="9">
    <source>
        <dbReference type="Proteomes" id="UP000242660"/>
    </source>
</evidence>
<comment type="caution">
    <text evidence="8">The sequence shown here is derived from an EMBL/GenBank/DDBJ whole genome shotgun (WGS) entry which is preliminary data.</text>
</comment>
<comment type="subunit">
    <text evidence="6">Part of the Bam complex.</text>
</comment>
<protein>
    <recommendedName>
        <fullName evidence="6">Outer membrane protein assembly factor BamD</fullName>
    </recommendedName>
</protein>
<keyword evidence="9" id="KW-1185">Reference proteome</keyword>
<evidence type="ECO:0000256" key="2">
    <source>
        <dbReference type="ARBA" id="ARBA00023136"/>
    </source>
</evidence>
<keyword evidence="2 6" id="KW-0472">Membrane</keyword>
<dbReference type="SUPFAM" id="SSF48452">
    <property type="entry name" value="TPR-like"/>
    <property type="match status" value="1"/>
</dbReference>
<keyword evidence="3 6" id="KW-0564">Palmitate</keyword>
<evidence type="ECO:0000313" key="8">
    <source>
        <dbReference type="EMBL" id="PSB92177.1"/>
    </source>
</evidence>
<comment type="function">
    <text evidence="6">Part of the outer membrane protein assembly complex, which is involved in assembly and insertion of beta-barrel proteins into the outer membrane.</text>
</comment>
<sequence>MKPVSMQTLIFLKQLTISTILGLSLVSCSILPEKVDETASWSTGKLYSEAKIFFDSGNYTKAAKYYELVEGRDPFSKLSQQAKINAAYCYYKDGDLVQALNSINHFVQLYPTSPSIDYAYYLKGLINFNDDLGLFGRFSGQDPSERDQKAFRDSYNDFKYLVERYPHSKYSKDAALRMRYALNAMAAYEAHVAQYYYHRGAYLAAVNRAQNALKEYDQAPANEDALIIMIRCYDALGMTQLSNDAKRVMMATYPNSDKLGLHYQRKSSDKSWWQIWK</sequence>
<comment type="similarity">
    <text evidence="6">Belongs to the BamD family.</text>
</comment>
<organism evidence="8 9">
    <name type="scientific">Candidatus Pandoraea novymonadis</name>
    <dbReference type="NCBI Taxonomy" id="1808959"/>
    <lineage>
        <taxon>Bacteria</taxon>
        <taxon>Pseudomonadati</taxon>
        <taxon>Pseudomonadota</taxon>
        <taxon>Betaproteobacteria</taxon>
        <taxon>Burkholderiales</taxon>
        <taxon>Burkholderiaceae</taxon>
        <taxon>Pandoraea</taxon>
    </lineage>
</organism>
<dbReference type="PROSITE" id="PS51257">
    <property type="entry name" value="PROKAR_LIPOPROTEIN"/>
    <property type="match status" value="1"/>
</dbReference>
<dbReference type="HAMAP" id="MF_00922">
    <property type="entry name" value="OM_assembly_BamD"/>
    <property type="match status" value="1"/>
</dbReference>
<feature type="domain" description="Outer membrane lipoprotein BamD-like" evidence="7">
    <location>
        <begin position="45"/>
        <end position="246"/>
    </location>
</feature>
<dbReference type="Proteomes" id="UP000242660">
    <property type="component" value="Unassembled WGS sequence"/>
</dbReference>
<keyword evidence="5 6" id="KW-0449">Lipoprotein</keyword>
<accession>A0ABX5FGW5</accession>
<dbReference type="Gene3D" id="1.25.40.10">
    <property type="entry name" value="Tetratricopeptide repeat domain"/>
    <property type="match status" value="1"/>
</dbReference>